<comment type="subcellular location">
    <subcellularLocation>
        <location evidence="1">Membrane</location>
        <topology evidence="1">Multi-pass membrane protein</topology>
    </subcellularLocation>
</comment>
<feature type="transmembrane region" description="Helical" evidence="2">
    <location>
        <begin position="30"/>
        <end position="51"/>
    </location>
</feature>
<dbReference type="EMBL" id="AY815575">
    <property type="protein sequence ID" value="AAW27307.1"/>
    <property type="molecule type" value="mRNA"/>
</dbReference>
<protein>
    <submittedName>
        <fullName evidence="4">SJCHGC04451 protein</fullName>
    </submittedName>
</protein>
<feature type="transmembrane region" description="Helical" evidence="2">
    <location>
        <begin position="152"/>
        <end position="174"/>
    </location>
</feature>
<reference evidence="4" key="2">
    <citation type="journal article" date="2006" name="PLoS Pathog.">
        <title>New perspectives on host-parasite interplay by comparative transcriptomic and proteomic analyses of Schistosoma japonicum.</title>
        <authorList>
            <person name="Liu F."/>
            <person name="Lu J."/>
            <person name="Hu W."/>
            <person name="Wang S.Y."/>
            <person name="Cui S.J."/>
            <person name="Chi M."/>
            <person name="Yan Q."/>
            <person name="Wang X.R."/>
            <person name="Song H.D."/>
            <person name="Xu X.N."/>
            <person name="Wang J.J."/>
            <person name="Zhang X.L."/>
            <person name="Zhang X."/>
            <person name="Wang Z.Q."/>
            <person name="Xue C.L."/>
            <person name="Brindley P.J."/>
            <person name="McManus D.P."/>
            <person name="Yang P.Y."/>
            <person name="Feng Z."/>
            <person name="Chen Z."/>
            <person name="Han Z.G."/>
        </authorList>
    </citation>
    <scope>NUCLEOTIDE SEQUENCE</scope>
</reference>
<reference evidence="4" key="1">
    <citation type="submission" date="2004-11" db="EMBL/GenBank/DDBJ databases">
        <title>The full-length cDNA sequences of Schistosoma japonicum genes.</title>
        <authorList>
            <person name="Han Z."/>
        </authorList>
    </citation>
    <scope>NUCLEOTIDE SEQUENCE</scope>
</reference>
<evidence type="ECO:0000259" key="3">
    <source>
        <dbReference type="PROSITE" id="PS50850"/>
    </source>
</evidence>
<dbReference type="InterPro" id="IPR020846">
    <property type="entry name" value="MFS_dom"/>
</dbReference>
<keyword evidence="2" id="KW-0472">Membrane</keyword>
<keyword evidence="2" id="KW-1133">Transmembrane helix</keyword>
<dbReference type="PROSITE" id="PS50850">
    <property type="entry name" value="MFS"/>
    <property type="match status" value="1"/>
</dbReference>
<dbReference type="PANTHER" id="PTHR11360">
    <property type="entry name" value="MONOCARBOXYLATE TRANSPORTER"/>
    <property type="match status" value="1"/>
</dbReference>
<accession>Q5DA49</accession>
<feature type="transmembrane region" description="Helical" evidence="2">
    <location>
        <begin position="63"/>
        <end position="82"/>
    </location>
</feature>
<dbReference type="PANTHER" id="PTHR11360:SF286">
    <property type="entry name" value="GH22266P"/>
    <property type="match status" value="1"/>
</dbReference>
<feature type="domain" description="Major facilitator superfamily (MFS) profile" evidence="3">
    <location>
        <begin position="1"/>
        <end position="195"/>
    </location>
</feature>
<sequence>MFNSSGMYIPLIYVGDFASVYGISSKLSSYFLSILGVSSIIGRLLTAWLSSFSFIPPLLIQSITQFLLGLLVCLMPVFTTYIGMATSFAFYGFLSGIFSTLSTIILYDLVGMDELTTAVGLITLSRGISSVLGAPLAAVLFEATNSFKVPYIAAGLTIIMSALLFLLILCYDWIVRIFASVKKSDRNNVEISIVS</sequence>
<proteinExistence type="evidence at transcript level"/>
<dbReference type="GO" id="GO:0008028">
    <property type="term" value="F:monocarboxylic acid transmembrane transporter activity"/>
    <property type="evidence" value="ECO:0007669"/>
    <property type="project" value="TreeGrafter"/>
</dbReference>
<evidence type="ECO:0000256" key="1">
    <source>
        <dbReference type="ARBA" id="ARBA00004141"/>
    </source>
</evidence>
<dbReference type="InterPro" id="IPR036259">
    <property type="entry name" value="MFS_trans_sf"/>
</dbReference>
<dbReference type="Gene3D" id="1.20.1250.20">
    <property type="entry name" value="MFS general substrate transporter like domains"/>
    <property type="match status" value="1"/>
</dbReference>
<dbReference type="SUPFAM" id="SSF103473">
    <property type="entry name" value="MFS general substrate transporter"/>
    <property type="match status" value="1"/>
</dbReference>
<evidence type="ECO:0000313" key="4">
    <source>
        <dbReference type="EMBL" id="AAW27307.1"/>
    </source>
</evidence>
<feature type="transmembrane region" description="Helical" evidence="2">
    <location>
        <begin position="88"/>
        <end position="107"/>
    </location>
</feature>
<dbReference type="AlphaFoldDB" id="Q5DA49"/>
<keyword evidence="2" id="KW-0812">Transmembrane</keyword>
<dbReference type="GO" id="GO:0016020">
    <property type="term" value="C:membrane"/>
    <property type="evidence" value="ECO:0007669"/>
    <property type="project" value="UniProtKB-SubCell"/>
</dbReference>
<organism evidence="4">
    <name type="scientific">Schistosoma japonicum</name>
    <name type="common">Blood fluke</name>
    <dbReference type="NCBI Taxonomy" id="6182"/>
    <lineage>
        <taxon>Eukaryota</taxon>
        <taxon>Metazoa</taxon>
        <taxon>Spiralia</taxon>
        <taxon>Lophotrochozoa</taxon>
        <taxon>Platyhelminthes</taxon>
        <taxon>Trematoda</taxon>
        <taxon>Digenea</taxon>
        <taxon>Strigeidida</taxon>
        <taxon>Schistosomatoidea</taxon>
        <taxon>Schistosomatidae</taxon>
        <taxon>Schistosoma</taxon>
    </lineage>
</organism>
<evidence type="ECO:0000256" key="2">
    <source>
        <dbReference type="SAM" id="Phobius"/>
    </source>
</evidence>
<dbReference type="InterPro" id="IPR050327">
    <property type="entry name" value="Proton-linked_MCT"/>
</dbReference>
<name>Q5DA49_SCHJA</name>